<sequence length="202" mass="20794">PPTAEPPAQLPAGSPAFVGRQRELSALAALLDRPADRVRVAVVSGQAGIGKTTTVIEAAHRARARFPDGQLFAEGTRGGAAVPARDVLGAFLRDLGTATADIPPSLADRATLFRSICARRRLLIVIDDAHSAEQVTALLPGAGECAVLVTTRRRLTVPANLSLDLDVISAVESRELLATLAGADRLAAEPDAAAAIVEACAG</sequence>
<dbReference type="Pfam" id="PF13191">
    <property type="entry name" value="AAA_16"/>
    <property type="match status" value="1"/>
</dbReference>
<keyword evidence="2" id="KW-0067">ATP-binding</keyword>
<dbReference type="PANTHER" id="PTHR47691">
    <property type="entry name" value="REGULATOR-RELATED"/>
    <property type="match status" value="1"/>
</dbReference>
<feature type="non-terminal residue" evidence="2">
    <location>
        <position position="1"/>
    </location>
</feature>
<dbReference type="GO" id="GO:0005524">
    <property type="term" value="F:ATP binding"/>
    <property type="evidence" value="ECO:0007669"/>
    <property type="project" value="UniProtKB-KW"/>
</dbReference>
<dbReference type="InterPro" id="IPR041664">
    <property type="entry name" value="AAA_16"/>
</dbReference>
<dbReference type="PANTHER" id="PTHR47691:SF3">
    <property type="entry name" value="HTH-TYPE TRANSCRIPTIONAL REGULATOR RV0890C-RELATED"/>
    <property type="match status" value="1"/>
</dbReference>
<accession>A0A418KKZ0</accession>
<gene>
    <name evidence="2" type="ORF">DY240_22430</name>
</gene>
<dbReference type="EMBL" id="QUAL01000204">
    <property type="protein sequence ID" value="RIQ17521.1"/>
    <property type="molecule type" value="Genomic_DNA"/>
</dbReference>
<comment type="caution">
    <text evidence="2">The sequence shown here is derived from an EMBL/GenBank/DDBJ whole genome shotgun (WGS) entry which is preliminary data.</text>
</comment>
<feature type="domain" description="Orc1-like AAA ATPase" evidence="1">
    <location>
        <begin position="17"/>
        <end position="136"/>
    </location>
</feature>
<keyword evidence="2" id="KW-0547">Nucleotide-binding</keyword>
<dbReference type="Gene3D" id="3.40.50.300">
    <property type="entry name" value="P-loop containing nucleotide triphosphate hydrolases"/>
    <property type="match status" value="1"/>
</dbReference>
<evidence type="ECO:0000313" key="2">
    <source>
        <dbReference type="EMBL" id="RIQ17521.1"/>
    </source>
</evidence>
<dbReference type="OrthoDB" id="3311584at2"/>
<proteinExistence type="predicted"/>
<dbReference type="InterPro" id="IPR027417">
    <property type="entry name" value="P-loop_NTPase"/>
</dbReference>
<organism evidence="2 3">
    <name type="scientific">Jiangella rhizosphaerae</name>
    <dbReference type="NCBI Taxonomy" id="2293569"/>
    <lineage>
        <taxon>Bacteria</taxon>
        <taxon>Bacillati</taxon>
        <taxon>Actinomycetota</taxon>
        <taxon>Actinomycetes</taxon>
        <taxon>Jiangellales</taxon>
        <taxon>Jiangellaceae</taxon>
        <taxon>Jiangella</taxon>
    </lineage>
</organism>
<protein>
    <submittedName>
        <fullName evidence="2">ATP-binding protein</fullName>
    </submittedName>
</protein>
<name>A0A418KKZ0_9ACTN</name>
<dbReference type="Proteomes" id="UP000284057">
    <property type="component" value="Unassembled WGS sequence"/>
</dbReference>
<dbReference type="SUPFAM" id="SSF52540">
    <property type="entry name" value="P-loop containing nucleoside triphosphate hydrolases"/>
    <property type="match status" value="1"/>
</dbReference>
<keyword evidence="3" id="KW-1185">Reference proteome</keyword>
<dbReference type="RefSeq" id="WP_147375444.1">
    <property type="nucleotide sequence ID" value="NZ_QUAL01000204.1"/>
</dbReference>
<evidence type="ECO:0000313" key="3">
    <source>
        <dbReference type="Proteomes" id="UP000284057"/>
    </source>
</evidence>
<dbReference type="AlphaFoldDB" id="A0A418KKZ0"/>
<reference evidence="2 3" key="1">
    <citation type="submission" date="2018-09" db="EMBL/GenBank/DDBJ databases">
        <title>Isolation, diversity and antifungal activity of actinobacteria from wheat.</title>
        <authorList>
            <person name="Han C."/>
        </authorList>
    </citation>
    <scope>NUCLEOTIDE SEQUENCE [LARGE SCALE GENOMIC DNA]</scope>
    <source>
        <strain evidence="2 3">NEAU-YY265</strain>
    </source>
</reference>
<evidence type="ECO:0000259" key="1">
    <source>
        <dbReference type="Pfam" id="PF13191"/>
    </source>
</evidence>